<protein>
    <recommendedName>
        <fullName evidence="4">LtrC-like protein</fullName>
    </recommendedName>
</protein>
<evidence type="ECO:0000256" key="1">
    <source>
        <dbReference type="SAM" id="MobiDB-lite"/>
    </source>
</evidence>
<feature type="compositionally biased region" description="Basic and acidic residues" evidence="1">
    <location>
        <begin position="294"/>
        <end position="304"/>
    </location>
</feature>
<evidence type="ECO:0000313" key="3">
    <source>
        <dbReference type="Proteomes" id="UP000260721"/>
    </source>
</evidence>
<dbReference type="EMBL" id="QUSK01000037">
    <property type="protein sequence ID" value="RGD72876.1"/>
    <property type="molecule type" value="Genomic_DNA"/>
</dbReference>
<dbReference type="Proteomes" id="UP000260721">
    <property type="component" value="Unassembled WGS sequence"/>
</dbReference>
<organism evidence="2 3">
    <name type="scientific">Faecalicoccus pleomorphus</name>
    <dbReference type="NCBI Taxonomy" id="1323"/>
    <lineage>
        <taxon>Bacteria</taxon>
        <taxon>Bacillati</taxon>
        <taxon>Bacillota</taxon>
        <taxon>Erysipelotrichia</taxon>
        <taxon>Erysipelotrichales</taxon>
        <taxon>Erysipelotrichaceae</taxon>
        <taxon>Faecalicoccus</taxon>
    </lineage>
</organism>
<dbReference type="AlphaFoldDB" id="A0A3E3DUX3"/>
<proteinExistence type="predicted"/>
<sequence>MMTFDELFESAIQKREEEKENFILESKANRQKCKELSEQMAVKAGQDGKTFQQVLDMMVHFPKQTPNNALLILAQNPQATQIGDWNYWKGKHAYIKKEAVQDPILILEPGQEYTRQDHSRGRYYNARKVYDISQTTSKPETPTVEPVSVETLIPVMVKHAPVPIQPLDSEAFAPGVGALYDPVNEVIQLRKGMDNGDTIFQCLSVEMCHATLSQGNPEYDRHAHGIQAMAASYMLCKKYGIDTKAYAFEHADSIFPGLDASQIKQELYTIKQTAQNLSYSMDRDLKPAKKRKDGRNMNDKHRGL</sequence>
<comment type="caution">
    <text evidence="2">The sequence shown here is derived from an EMBL/GenBank/DDBJ whole genome shotgun (WGS) entry which is preliminary data.</text>
</comment>
<evidence type="ECO:0008006" key="4">
    <source>
        <dbReference type="Google" id="ProtNLM"/>
    </source>
</evidence>
<accession>A0A3E3DUX3</accession>
<dbReference type="RefSeq" id="WP_117447238.1">
    <property type="nucleotide sequence ID" value="NZ_JBFBOW010000023.1"/>
</dbReference>
<gene>
    <name evidence="2" type="ORF">DXC78_12005</name>
</gene>
<evidence type="ECO:0000313" key="2">
    <source>
        <dbReference type="EMBL" id="RGD72876.1"/>
    </source>
</evidence>
<name>A0A3E3DUX3_9FIRM</name>
<reference evidence="2 3" key="1">
    <citation type="submission" date="2018-08" db="EMBL/GenBank/DDBJ databases">
        <title>A genome reference for cultivated species of the human gut microbiota.</title>
        <authorList>
            <person name="Zou Y."/>
            <person name="Xue W."/>
            <person name="Luo G."/>
        </authorList>
    </citation>
    <scope>NUCLEOTIDE SEQUENCE [LARGE SCALE GENOMIC DNA]</scope>
    <source>
        <strain evidence="2 3">TF08-11</strain>
    </source>
</reference>
<feature type="region of interest" description="Disordered" evidence="1">
    <location>
        <begin position="281"/>
        <end position="304"/>
    </location>
</feature>